<feature type="signal peptide" evidence="1">
    <location>
        <begin position="1"/>
        <end position="22"/>
    </location>
</feature>
<comment type="caution">
    <text evidence="3">The sequence shown here is derived from an EMBL/GenBank/DDBJ whole genome shotgun (WGS) entry which is preliminary data.</text>
</comment>
<organism evidence="3 4">
    <name type="scientific">Blattamonas nauphoetae</name>
    <dbReference type="NCBI Taxonomy" id="2049346"/>
    <lineage>
        <taxon>Eukaryota</taxon>
        <taxon>Metamonada</taxon>
        <taxon>Preaxostyla</taxon>
        <taxon>Oxymonadida</taxon>
        <taxon>Blattamonas</taxon>
    </lineage>
</organism>
<name>A0ABQ9Y889_9EUKA</name>
<proteinExistence type="predicted"/>
<dbReference type="Pfam" id="PF05699">
    <property type="entry name" value="Dimer_Tnp_hAT"/>
    <property type="match status" value="1"/>
</dbReference>
<evidence type="ECO:0000313" key="4">
    <source>
        <dbReference type="Proteomes" id="UP001281761"/>
    </source>
</evidence>
<dbReference type="PANTHER" id="PTHR46880:SF5">
    <property type="entry name" value="DUF4371 DOMAIN-CONTAINING PROTEIN"/>
    <property type="match status" value="1"/>
</dbReference>
<dbReference type="Proteomes" id="UP001281761">
    <property type="component" value="Unassembled WGS sequence"/>
</dbReference>
<evidence type="ECO:0000313" key="3">
    <source>
        <dbReference type="EMBL" id="KAK2959982.1"/>
    </source>
</evidence>
<dbReference type="PANTHER" id="PTHR46880">
    <property type="entry name" value="RAS-ASSOCIATING DOMAIN-CONTAINING PROTEIN"/>
    <property type="match status" value="1"/>
</dbReference>
<accession>A0ABQ9Y889</accession>
<reference evidence="3 4" key="1">
    <citation type="journal article" date="2022" name="bioRxiv">
        <title>Genomics of Preaxostyla Flagellates Illuminates Evolutionary Transitions and the Path Towards Mitochondrial Loss.</title>
        <authorList>
            <person name="Novak L.V.F."/>
            <person name="Treitli S.C."/>
            <person name="Pyrih J."/>
            <person name="Halakuc P."/>
            <person name="Pipaliya S.V."/>
            <person name="Vacek V."/>
            <person name="Brzon O."/>
            <person name="Soukal P."/>
            <person name="Eme L."/>
            <person name="Dacks J.B."/>
            <person name="Karnkowska A."/>
            <person name="Elias M."/>
            <person name="Hampl V."/>
        </authorList>
    </citation>
    <scope>NUCLEOTIDE SEQUENCE [LARGE SCALE GENOMIC DNA]</scope>
    <source>
        <strain evidence="3">NAU3</strain>
        <tissue evidence="3">Gut</tissue>
    </source>
</reference>
<evidence type="ECO:0000256" key="1">
    <source>
        <dbReference type="SAM" id="SignalP"/>
    </source>
</evidence>
<sequence length="819" mass="93623">MKHAPLFILRLAQLTFHYLVFQACLPLNHNTITSIVNRSPSSLSGDESLIIDQQSYLITQAPVRLDTSILSYTLLLPPLSPSAQWILTKMEEDEPPLKLSDEEKLDWISAGQERDTMEVAQEQRVDLLRFHGGDIRFASSDNVDEVLYEFAKIRPKVDSDFFAMNDNKTAGPIYEDDVEWDLELAYAGSKIQEEDLRVDVERWSSWPKFRHPHRNESIFQLQAGTGVFCVICAAYWASHLSESVPYVTIPAFPTTSTHLQRHVERKRHYIALQYLDKDFSIKIDLGSFRCKENDSEPSLCKHHFSNGPVSPNSFYKLITILDSFYHNTTLDRVQKCGFFSVMLDTSQDLTVTKQLSVIIQFCTVNGLVETFLLGLVPIISRATGSIQYQKLKELLQKNGLSIQNCVGIGFDGDAANIGKTKGILALARKDNTNILGFHCAAHRGQLAIQDTFKNPSNYDFPFVISLTEDIASWLRASSNRLLEYTKSLEDNGKTANLPVLPNHTRWLTRYPLLVQTKQNFHEISAAIRKEADSFTHDHPYHQFHTSLYYFKLCSLVYILEPVQQFSVAVQEETLDYSQLLLLIDRTEQNLRLKSIPAAFNVQFLHFCNQFGADVKMKTEERREVKESLLRYIHILIQCFQMRMKDTAPWSQIGNLTFAKIRDSKNVKLLISSSTVVIKQFKNYFLPDEHSNLRTEIQSLQTALQQNRTSDLSCFSDIAVFISLHPDLQSCNTLQKMYKILSILPITTVPVESSFSSMKHIKTPSRSSITNKHLDILLRIAINAPEFASEEDLTHMFHIWMKIPHLEVPTQTPSLLLEST</sequence>
<protein>
    <recommendedName>
        <fullName evidence="2">HAT C-terminal dimerisation domain-containing protein</fullName>
    </recommendedName>
</protein>
<keyword evidence="1" id="KW-0732">Signal</keyword>
<dbReference type="PROSITE" id="PS51257">
    <property type="entry name" value="PROKAR_LIPOPROTEIN"/>
    <property type="match status" value="1"/>
</dbReference>
<feature type="chain" id="PRO_5046654606" description="HAT C-terminal dimerisation domain-containing protein" evidence="1">
    <location>
        <begin position="23"/>
        <end position="819"/>
    </location>
</feature>
<dbReference type="SUPFAM" id="SSF53098">
    <property type="entry name" value="Ribonuclease H-like"/>
    <property type="match status" value="1"/>
</dbReference>
<feature type="domain" description="HAT C-terminal dimerisation" evidence="2">
    <location>
        <begin position="725"/>
        <end position="777"/>
    </location>
</feature>
<dbReference type="InterPro" id="IPR008906">
    <property type="entry name" value="HATC_C_dom"/>
</dbReference>
<dbReference type="InterPro" id="IPR012337">
    <property type="entry name" value="RNaseH-like_sf"/>
</dbReference>
<keyword evidence="4" id="KW-1185">Reference proteome</keyword>
<gene>
    <name evidence="3" type="ORF">BLNAU_5179</name>
</gene>
<dbReference type="EMBL" id="JARBJD010000026">
    <property type="protein sequence ID" value="KAK2959982.1"/>
    <property type="molecule type" value="Genomic_DNA"/>
</dbReference>
<evidence type="ECO:0000259" key="2">
    <source>
        <dbReference type="Pfam" id="PF05699"/>
    </source>
</evidence>